<protein>
    <submittedName>
        <fullName evidence="2">Uncharacterized protein</fullName>
    </submittedName>
</protein>
<reference evidence="2" key="1">
    <citation type="submission" date="2021-10" db="EMBL/GenBank/DDBJ databases">
        <title>Tropical sea cucumber genome reveals ecological adaptation and Cuvierian tubules defense mechanism.</title>
        <authorList>
            <person name="Chen T."/>
        </authorList>
    </citation>
    <scope>NUCLEOTIDE SEQUENCE</scope>
    <source>
        <strain evidence="2">Nanhai2018</strain>
        <tissue evidence="2">Muscle</tissue>
    </source>
</reference>
<proteinExistence type="predicted"/>
<evidence type="ECO:0000313" key="3">
    <source>
        <dbReference type="Proteomes" id="UP001152320"/>
    </source>
</evidence>
<sequence>MSSQFLSNVPQKKVIKPTDIWLLVKSPPSKVAPHKVAPYKVTPRKSRPRVASAAFQNLPSSKFKN</sequence>
<feature type="compositionally biased region" description="Polar residues" evidence="1">
    <location>
        <begin position="54"/>
        <end position="65"/>
    </location>
</feature>
<feature type="region of interest" description="Disordered" evidence="1">
    <location>
        <begin position="31"/>
        <end position="65"/>
    </location>
</feature>
<organism evidence="2 3">
    <name type="scientific">Holothuria leucospilota</name>
    <name type="common">Black long sea cucumber</name>
    <name type="synonym">Mertensiothuria leucospilota</name>
    <dbReference type="NCBI Taxonomy" id="206669"/>
    <lineage>
        <taxon>Eukaryota</taxon>
        <taxon>Metazoa</taxon>
        <taxon>Echinodermata</taxon>
        <taxon>Eleutherozoa</taxon>
        <taxon>Echinozoa</taxon>
        <taxon>Holothuroidea</taxon>
        <taxon>Aspidochirotacea</taxon>
        <taxon>Aspidochirotida</taxon>
        <taxon>Holothuriidae</taxon>
        <taxon>Holothuria</taxon>
    </lineage>
</organism>
<gene>
    <name evidence="2" type="ORF">HOLleu_28740</name>
</gene>
<comment type="caution">
    <text evidence="2">The sequence shown here is derived from an EMBL/GenBank/DDBJ whole genome shotgun (WGS) entry which is preliminary data.</text>
</comment>
<evidence type="ECO:0000313" key="2">
    <source>
        <dbReference type="EMBL" id="KAJ8029364.1"/>
    </source>
</evidence>
<dbReference type="Proteomes" id="UP001152320">
    <property type="component" value="Chromosome 14"/>
</dbReference>
<evidence type="ECO:0000256" key="1">
    <source>
        <dbReference type="SAM" id="MobiDB-lite"/>
    </source>
</evidence>
<name>A0A9Q1BMN8_HOLLE</name>
<keyword evidence="3" id="KW-1185">Reference proteome</keyword>
<accession>A0A9Q1BMN8</accession>
<dbReference type="AlphaFoldDB" id="A0A9Q1BMN8"/>
<dbReference type="EMBL" id="JAIZAY010000014">
    <property type="protein sequence ID" value="KAJ8029364.1"/>
    <property type="molecule type" value="Genomic_DNA"/>
</dbReference>